<feature type="signal peptide" evidence="7">
    <location>
        <begin position="1"/>
        <end position="22"/>
    </location>
</feature>
<evidence type="ECO:0000256" key="3">
    <source>
        <dbReference type="ARBA" id="ARBA00012865"/>
    </source>
</evidence>
<protein>
    <recommendedName>
        <fullName evidence="3 6">Beta-lactamase</fullName>
        <ecNumber evidence="3 6">3.5.2.6</ecNumber>
    </recommendedName>
</protein>
<gene>
    <name evidence="9" type="ORF">Lery_1916</name>
</gene>
<dbReference type="EC" id="3.5.2.6" evidence="3 6"/>
<proteinExistence type="inferred from homology"/>
<dbReference type="InterPro" id="IPR000871">
    <property type="entry name" value="Beta-lactam_class-A"/>
</dbReference>
<keyword evidence="10" id="KW-1185">Reference proteome</keyword>
<evidence type="ECO:0000259" key="8">
    <source>
        <dbReference type="Pfam" id="PF13354"/>
    </source>
</evidence>
<dbReference type="PROSITE" id="PS00146">
    <property type="entry name" value="BETA_LACTAMASE_A"/>
    <property type="match status" value="1"/>
</dbReference>
<dbReference type="Gene3D" id="3.40.710.10">
    <property type="entry name" value="DD-peptidase/beta-lactamase superfamily"/>
    <property type="match status" value="1"/>
</dbReference>
<comment type="similarity">
    <text evidence="2 6">Belongs to the class-A beta-lactamase family.</text>
</comment>
<accession>A0A0W0TKI6</accession>
<keyword evidence="4 6" id="KW-0378">Hydrolase</keyword>
<dbReference type="GO" id="GO:0046677">
    <property type="term" value="P:response to antibiotic"/>
    <property type="evidence" value="ECO:0007669"/>
    <property type="project" value="UniProtKB-UniRule"/>
</dbReference>
<keyword evidence="7" id="KW-0732">Signal</keyword>
<keyword evidence="5 6" id="KW-0046">Antibiotic resistance</keyword>
<dbReference type="Pfam" id="PF13354">
    <property type="entry name" value="Beta-lactamase2"/>
    <property type="match status" value="1"/>
</dbReference>
<dbReference type="AlphaFoldDB" id="A0A0W0TKI6"/>
<dbReference type="GO" id="GO:0008800">
    <property type="term" value="F:beta-lactamase activity"/>
    <property type="evidence" value="ECO:0007669"/>
    <property type="project" value="UniProtKB-UniRule"/>
</dbReference>
<dbReference type="InterPro" id="IPR045155">
    <property type="entry name" value="Beta-lactam_cat"/>
</dbReference>
<dbReference type="InterPro" id="IPR023650">
    <property type="entry name" value="Beta-lactam_class-A_AS"/>
</dbReference>
<feature type="chain" id="PRO_5006913130" description="Beta-lactamase" evidence="7">
    <location>
        <begin position="23"/>
        <end position="302"/>
    </location>
</feature>
<comment type="caution">
    <text evidence="9">The sequence shown here is derived from an EMBL/GenBank/DDBJ whole genome shotgun (WGS) entry which is preliminary data.</text>
</comment>
<evidence type="ECO:0000256" key="7">
    <source>
        <dbReference type="SAM" id="SignalP"/>
    </source>
</evidence>
<dbReference type="EMBL" id="LNYA01000030">
    <property type="protein sequence ID" value="KTC96124.1"/>
    <property type="molecule type" value="Genomic_DNA"/>
</dbReference>
<evidence type="ECO:0000313" key="10">
    <source>
        <dbReference type="Proteomes" id="UP000054773"/>
    </source>
</evidence>
<evidence type="ECO:0000256" key="6">
    <source>
        <dbReference type="RuleBase" id="RU361140"/>
    </source>
</evidence>
<dbReference type="SUPFAM" id="SSF56601">
    <property type="entry name" value="beta-lactamase/transpeptidase-like"/>
    <property type="match status" value="1"/>
</dbReference>
<dbReference type="STRING" id="448.Lery_1916"/>
<dbReference type="GO" id="GO:0030655">
    <property type="term" value="P:beta-lactam antibiotic catabolic process"/>
    <property type="evidence" value="ECO:0007669"/>
    <property type="project" value="InterPro"/>
</dbReference>
<evidence type="ECO:0000256" key="2">
    <source>
        <dbReference type="ARBA" id="ARBA00009009"/>
    </source>
</evidence>
<evidence type="ECO:0000256" key="5">
    <source>
        <dbReference type="ARBA" id="ARBA00023251"/>
    </source>
</evidence>
<dbReference type="Proteomes" id="UP000054773">
    <property type="component" value="Unassembled WGS sequence"/>
</dbReference>
<dbReference type="InterPro" id="IPR012338">
    <property type="entry name" value="Beta-lactam/transpept-like"/>
</dbReference>
<feature type="domain" description="Beta-lactamase class A catalytic" evidence="8">
    <location>
        <begin position="46"/>
        <end position="261"/>
    </location>
</feature>
<dbReference type="PATRIC" id="fig|448.7.peg.2007"/>
<organism evidence="9 10">
    <name type="scientific">Legionella erythra</name>
    <dbReference type="NCBI Taxonomy" id="448"/>
    <lineage>
        <taxon>Bacteria</taxon>
        <taxon>Pseudomonadati</taxon>
        <taxon>Pseudomonadota</taxon>
        <taxon>Gammaproteobacteria</taxon>
        <taxon>Legionellales</taxon>
        <taxon>Legionellaceae</taxon>
        <taxon>Legionella</taxon>
    </lineage>
</organism>
<name>A0A0W0TKI6_LEGER</name>
<dbReference type="PANTHER" id="PTHR35333">
    <property type="entry name" value="BETA-LACTAMASE"/>
    <property type="match status" value="1"/>
</dbReference>
<reference evidence="9 10" key="1">
    <citation type="submission" date="2015-11" db="EMBL/GenBank/DDBJ databases">
        <title>Genomic analysis of 38 Legionella species identifies large and diverse effector repertoires.</title>
        <authorList>
            <person name="Burstein D."/>
            <person name="Amaro F."/>
            <person name="Zusman T."/>
            <person name="Lifshitz Z."/>
            <person name="Cohen O."/>
            <person name="Gilbert J.A."/>
            <person name="Pupko T."/>
            <person name="Shuman H.A."/>
            <person name="Segal G."/>
        </authorList>
    </citation>
    <scope>NUCLEOTIDE SEQUENCE [LARGE SCALE GENOMIC DNA]</scope>
    <source>
        <strain evidence="9 10">SE-32A-C8</strain>
    </source>
</reference>
<comment type="catalytic activity">
    <reaction evidence="1 6">
        <text>a beta-lactam + H2O = a substituted beta-amino acid</text>
        <dbReference type="Rhea" id="RHEA:20401"/>
        <dbReference type="ChEBI" id="CHEBI:15377"/>
        <dbReference type="ChEBI" id="CHEBI:35627"/>
        <dbReference type="ChEBI" id="CHEBI:140347"/>
        <dbReference type="EC" id="3.5.2.6"/>
    </reaction>
</comment>
<dbReference type="NCBIfam" id="NF033103">
    <property type="entry name" value="bla_class_A"/>
    <property type="match status" value="1"/>
</dbReference>
<evidence type="ECO:0000313" key="9">
    <source>
        <dbReference type="EMBL" id="KTC96124.1"/>
    </source>
</evidence>
<sequence length="302" mass="32867">MPSKRLFLFFLAMASLTLTAHARDELLSLQQKLAALEASNGGRLGIAAINQANGMVIQYHARQRFPLCSTSKAISVAALLRKSMNDKTLLHEKIHYNKQDLVVHSPETEKHLADGMTLAELSEATITLSDNTALNLILKKLGGPQAITAFARSIGDNEFRLDRFEPELNTAIPGDARDTTTPKAMALSLQKLITTDTLASPERQLLITWLRNNTTGGARIRAGLPEGWVVGDKTGTGDYGTSNDIGVIWPPHCQPVTLVVYFTQPKVDARPNNEVIAAATRIVISAFAEQDPCLQKALSSFP</sequence>
<evidence type="ECO:0000256" key="4">
    <source>
        <dbReference type="ARBA" id="ARBA00022801"/>
    </source>
</evidence>
<dbReference type="RefSeq" id="WP_065230282.1">
    <property type="nucleotide sequence ID" value="NZ_CAAAHY010000007.1"/>
</dbReference>
<dbReference type="PRINTS" id="PR00118">
    <property type="entry name" value="BLACTAMASEA"/>
</dbReference>
<dbReference type="OrthoDB" id="9784149at2"/>
<evidence type="ECO:0000256" key="1">
    <source>
        <dbReference type="ARBA" id="ARBA00001526"/>
    </source>
</evidence>
<dbReference type="PANTHER" id="PTHR35333:SF3">
    <property type="entry name" value="BETA-LACTAMASE-TYPE TRANSPEPTIDASE FOLD CONTAINING PROTEIN"/>
    <property type="match status" value="1"/>
</dbReference>